<dbReference type="AlphaFoldDB" id="A0A0F8W5Q4"/>
<feature type="non-terminal residue" evidence="1">
    <location>
        <position position="49"/>
    </location>
</feature>
<gene>
    <name evidence="1" type="ORF">LCGC14_3109170</name>
</gene>
<sequence length="49" mass="5269">MVGKRVAEQRFHQAVDVVALGLCVNLQIKKNDIHNFSTTTAMANGEAAA</sequence>
<evidence type="ECO:0000313" key="1">
    <source>
        <dbReference type="EMBL" id="KKK52017.1"/>
    </source>
</evidence>
<proteinExistence type="predicted"/>
<comment type="caution">
    <text evidence="1">The sequence shown here is derived from an EMBL/GenBank/DDBJ whole genome shotgun (WGS) entry which is preliminary data.</text>
</comment>
<accession>A0A0F8W5Q4</accession>
<dbReference type="EMBL" id="LAZR01067229">
    <property type="protein sequence ID" value="KKK52017.1"/>
    <property type="molecule type" value="Genomic_DNA"/>
</dbReference>
<name>A0A0F8W5Q4_9ZZZZ</name>
<organism evidence="1">
    <name type="scientific">marine sediment metagenome</name>
    <dbReference type="NCBI Taxonomy" id="412755"/>
    <lineage>
        <taxon>unclassified sequences</taxon>
        <taxon>metagenomes</taxon>
        <taxon>ecological metagenomes</taxon>
    </lineage>
</organism>
<reference evidence="1" key="1">
    <citation type="journal article" date="2015" name="Nature">
        <title>Complex archaea that bridge the gap between prokaryotes and eukaryotes.</title>
        <authorList>
            <person name="Spang A."/>
            <person name="Saw J.H."/>
            <person name="Jorgensen S.L."/>
            <person name="Zaremba-Niedzwiedzka K."/>
            <person name="Martijn J."/>
            <person name="Lind A.E."/>
            <person name="van Eijk R."/>
            <person name="Schleper C."/>
            <person name="Guy L."/>
            <person name="Ettema T.J."/>
        </authorList>
    </citation>
    <scope>NUCLEOTIDE SEQUENCE</scope>
</reference>
<protein>
    <submittedName>
        <fullName evidence="1">Uncharacterized protein</fullName>
    </submittedName>
</protein>